<dbReference type="InterPro" id="IPR051552">
    <property type="entry name" value="HptR"/>
</dbReference>
<dbReference type="PRINTS" id="PR00032">
    <property type="entry name" value="HTHARAC"/>
</dbReference>
<evidence type="ECO:0000259" key="9">
    <source>
        <dbReference type="PROSITE" id="PS01124"/>
    </source>
</evidence>
<reference evidence="11 12" key="1">
    <citation type="submission" date="2021-03" db="EMBL/GenBank/DDBJ databases">
        <title>Antimicrobial resistance genes in bacteria isolated from Japanese honey, and their potential for conferring macrolide and lincosamide resistance in the American foulbrood pathogen Paenibacillus larvae.</title>
        <authorList>
            <person name="Okamoto M."/>
            <person name="Kumagai M."/>
            <person name="Kanamori H."/>
            <person name="Takamatsu D."/>
        </authorList>
    </citation>
    <scope>NUCLEOTIDE SEQUENCE [LARGE SCALE GENOMIC DNA]</scope>
    <source>
        <strain evidence="11 12">J8TS2</strain>
    </source>
</reference>
<evidence type="ECO:0000256" key="1">
    <source>
        <dbReference type="ARBA" id="ARBA00004496"/>
    </source>
</evidence>
<comment type="subcellular location">
    <subcellularLocation>
        <location evidence="1">Cytoplasm</location>
    </subcellularLocation>
</comment>
<dbReference type="PROSITE" id="PS00041">
    <property type="entry name" value="HTH_ARAC_FAMILY_1"/>
    <property type="match status" value="1"/>
</dbReference>
<dbReference type="InterPro" id="IPR018062">
    <property type="entry name" value="HTH_AraC-typ_CS"/>
</dbReference>
<keyword evidence="4" id="KW-0902">Two-component regulatory system</keyword>
<evidence type="ECO:0000256" key="8">
    <source>
        <dbReference type="PROSITE-ProRule" id="PRU00169"/>
    </source>
</evidence>
<protein>
    <submittedName>
        <fullName evidence="11">DNA-binding response regulator</fullName>
    </submittedName>
</protein>
<dbReference type="InterPro" id="IPR011006">
    <property type="entry name" value="CheY-like_superfamily"/>
</dbReference>
<feature type="modified residue" description="4-aspartylphosphate" evidence="8">
    <location>
        <position position="55"/>
    </location>
</feature>
<accession>A0ABQ4KKB5</accession>
<dbReference type="GO" id="GO:0003677">
    <property type="term" value="F:DNA binding"/>
    <property type="evidence" value="ECO:0007669"/>
    <property type="project" value="UniProtKB-KW"/>
</dbReference>
<dbReference type="RefSeq" id="WP_212966620.1">
    <property type="nucleotide sequence ID" value="NZ_BORB01000023.1"/>
</dbReference>
<dbReference type="InterPro" id="IPR001789">
    <property type="entry name" value="Sig_transdc_resp-reg_receiver"/>
</dbReference>
<dbReference type="PROSITE" id="PS50110">
    <property type="entry name" value="RESPONSE_REGULATORY"/>
    <property type="match status" value="1"/>
</dbReference>
<dbReference type="InterPro" id="IPR018060">
    <property type="entry name" value="HTH_AraC"/>
</dbReference>
<evidence type="ECO:0000256" key="6">
    <source>
        <dbReference type="ARBA" id="ARBA00023125"/>
    </source>
</evidence>
<evidence type="ECO:0000256" key="3">
    <source>
        <dbReference type="ARBA" id="ARBA00022553"/>
    </source>
</evidence>
<dbReference type="PROSITE" id="PS01124">
    <property type="entry name" value="HTH_ARAC_FAMILY_2"/>
    <property type="match status" value="1"/>
</dbReference>
<dbReference type="PANTHER" id="PTHR42713:SF3">
    <property type="entry name" value="TRANSCRIPTIONAL REGULATORY PROTEIN HPTR"/>
    <property type="match status" value="1"/>
</dbReference>
<evidence type="ECO:0000256" key="2">
    <source>
        <dbReference type="ARBA" id="ARBA00022490"/>
    </source>
</evidence>
<organism evidence="11 12">
    <name type="scientific">Lederbergia ruris</name>
    <dbReference type="NCBI Taxonomy" id="217495"/>
    <lineage>
        <taxon>Bacteria</taxon>
        <taxon>Bacillati</taxon>
        <taxon>Bacillota</taxon>
        <taxon>Bacilli</taxon>
        <taxon>Bacillales</taxon>
        <taxon>Bacillaceae</taxon>
        <taxon>Lederbergia</taxon>
    </lineage>
</organism>
<evidence type="ECO:0000313" key="11">
    <source>
        <dbReference type="EMBL" id="GIN58399.1"/>
    </source>
</evidence>
<keyword evidence="5" id="KW-0805">Transcription regulation</keyword>
<keyword evidence="2" id="KW-0963">Cytoplasm</keyword>
<comment type="caution">
    <text evidence="11">The sequence shown here is derived from an EMBL/GenBank/DDBJ whole genome shotgun (WGS) entry which is preliminary data.</text>
</comment>
<dbReference type="Pfam" id="PF12833">
    <property type="entry name" value="HTH_18"/>
    <property type="match status" value="1"/>
</dbReference>
<dbReference type="SMART" id="SM00342">
    <property type="entry name" value="HTH_ARAC"/>
    <property type="match status" value="1"/>
</dbReference>
<evidence type="ECO:0000313" key="12">
    <source>
        <dbReference type="Proteomes" id="UP000679950"/>
    </source>
</evidence>
<keyword evidence="3 8" id="KW-0597">Phosphoprotein</keyword>
<dbReference type="SUPFAM" id="SSF46689">
    <property type="entry name" value="Homeodomain-like"/>
    <property type="match status" value="2"/>
</dbReference>
<proteinExistence type="predicted"/>
<keyword evidence="7" id="KW-0804">Transcription</keyword>
<dbReference type="CDD" id="cd17536">
    <property type="entry name" value="REC_YesN-like"/>
    <property type="match status" value="1"/>
</dbReference>
<dbReference type="InterPro" id="IPR009057">
    <property type="entry name" value="Homeodomain-like_sf"/>
</dbReference>
<dbReference type="Gene3D" id="3.40.50.2300">
    <property type="match status" value="1"/>
</dbReference>
<dbReference type="SUPFAM" id="SSF52172">
    <property type="entry name" value="CheY-like"/>
    <property type="match status" value="1"/>
</dbReference>
<evidence type="ECO:0000256" key="5">
    <source>
        <dbReference type="ARBA" id="ARBA00023015"/>
    </source>
</evidence>
<keyword evidence="12" id="KW-1185">Reference proteome</keyword>
<name>A0ABQ4KKB5_9BACI</name>
<dbReference type="Gene3D" id="1.10.10.60">
    <property type="entry name" value="Homeodomain-like"/>
    <property type="match status" value="2"/>
</dbReference>
<evidence type="ECO:0000256" key="4">
    <source>
        <dbReference type="ARBA" id="ARBA00023012"/>
    </source>
</evidence>
<dbReference type="SMART" id="SM00448">
    <property type="entry name" value="REC"/>
    <property type="match status" value="1"/>
</dbReference>
<dbReference type="InterPro" id="IPR020449">
    <property type="entry name" value="Tscrpt_reg_AraC-type_HTH"/>
</dbReference>
<keyword evidence="6 11" id="KW-0238">DNA-binding</keyword>
<sequence>MFKVLIVDDEPTIREGLAALIPWEEYMISQVETAENGVEALHKHERLVPDLMIVDIKMPGMTGIELMERIRKRDPSVDFIILSGYAEFEYAKRAISFGVEGYLLKPIVEEELMDYLDKLKLKWEQERDYRQMKDKLEAENKERMLESLLRGNVDAQVTEFFRKLGWSHYRLLFITLDNDLELANRKQQLKAYFKKDDSVIVCTHQRRLVIASNGQFFLSHQPNVIYEKLQRMFPMSEPFAAALTDPVERIEELPTVYQIAEQLLANKFFYDEQQILTSQSKPIFLVKGNKKEQGKSSETQMEKLIYMIELGDQQAVKDICLEMGEQWTHENPTEESIKKNYIHLVSTLINKWMSDYKELTNLMEKVMEIEKQPTIDRLLIHVNSILVEIMEQIDREDSDLIVKKMIHLIERHYHSNIKLDTLAETLHYHRGYLGQLFKDSTGQYFNTYLDKVRIENSKKLLLQDLKVYQVAERIGYANVDYFHSKFKKYVGISPSEYRKKKAIEK</sequence>
<feature type="domain" description="HTH araC/xylS-type" evidence="9">
    <location>
        <begin position="403"/>
        <end position="500"/>
    </location>
</feature>
<evidence type="ECO:0000259" key="10">
    <source>
        <dbReference type="PROSITE" id="PS50110"/>
    </source>
</evidence>
<dbReference type="Proteomes" id="UP000679950">
    <property type="component" value="Unassembled WGS sequence"/>
</dbReference>
<dbReference type="PANTHER" id="PTHR42713">
    <property type="entry name" value="HISTIDINE KINASE-RELATED"/>
    <property type="match status" value="1"/>
</dbReference>
<dbReference type="Pfam" id="PF00072">
    <property type="entry name" value="Response_reg"/>
    <property type="match status" value="1"/>
</dbReference>
<gene>
    <name evidence="11" type="ORF">J8TS2_27180</name>
</gene>
<feature type="domain" description="Response regulatory" evidence="10">
    <location>
        <begin position="3"/>
        <end position="120"/>
    </location>
</feature>
<dbReference type="EMBL" id="BORB01000023">
    <property type="protein sequence ID" value="GIN58399.1"/>
    <property type="molecule type" value="Genomic_DNA"/>
</dbReference>
<evidence type="ECO:0000256" key="7">
    <source>
        <dbReference type="ARBA" id="ARBA00023163"/>
    </source>
</evidence>